<evidence type="ECO:0000313" key="7">
    <source>
        <dbReference type="Proteomes" id="UP000184052"/>
    </source>
</evidence>
<dbReference type="PANTHER" id="PTHR43132:SF8">
    <property type="entry name" value="HTH-TYPE TRANSCRIPTIONAL REGULATOR KMTR"/>
    <property type="match status" value="1"/>
</dbReference>
<reference evidence="6 7" key="1">
    <citation type="submission" date="2016-11" db="EMBL/GenBank/DDBJ databases">
        <authorList>
            <person name="Jaros S."/>
            <person name="Januszkiewicz K."/>
            <person name="Wedrychowicz H."/>
        </authorList>
    </citation>
    <scope>NUCLEOTIDE SEQUENCE [LARGE SCALE GENOMIC DNA]</scope>
    <source>
        <strain evidence="6 7">DSM 17477</strain>
    </source>
</reference>
<protein>
    <submittedName>
        <fullName evidence="6">Transcriptional regulator, ArsR family</fullName>
    </submittedName>
</protein>
<dbReference type="CDD" id="cd00090">
    <property type="entry name" value="HTH_ARSR"/>
    <property type="match status" value="1"/>
</dbReference>
<dbReference type="InterPro" id="IPR036390">
    <property type="entry name" value="WH_DNA-bd_sf"/>
</dbReference>
<dbReference type="PROSITE" id="PS50206">
    <property type="entry name" value="RHODANESE_3"/>
    <property type="match status" value="1"/>
</dbReference>
<proteinExistence type="predicted"/>
<dbReference type="SMART" id="SM00450">
    <property type="entry name" value="RHOD"/>
    <property type="match status" value="1"/>
</dbReference>
<dbReference type="PRINTS" id="PR00778">
    <property type="entry name" value="HTHARSR"/>
</dbReference>
<gene>
    <name evidence="6" type="ORF">SAMN02745751_00541</name>
</gene>
<evidence type="ECO:0000259" key="4">
    <source>
        <dbReference type="PROSITE" id="PS50206"/>
    </source>
</evidence>
<feature type="domain" description="Rhodanese" evidence="4">
    <location>
        <begin position="132"/>
        <end position="214"/>
    </location>
</feature>
<dbReference type="PROSITE" id="PS50987">
    <property type="entry name" value="HTH_ARSR_2"/>
    <property type="match status" value="1"/>
</dbReference>
<dbReference type="InterPro" id="IPR051011">
    <property type="entry name" value="Metal_resp_trans_reg"/>
</dbReference>
<keyword evidence="3" id="KW-0804">Transcription</keyword>
<evidence type="ECO:0000256" key="2">
    <source>
        <dbReference type="ARBA" id="ARBA00023125"/>
    </source>
</evidence>
<dbReference type="OrthoDB" id="9800872at2"/>
<dbReference type="Gene3D" id="1.10.10.10">
    <property type="entry name" value="Winged helix-like DNA-binding domain superfamily/Winged helix DNA-binding domain"/>
    <property type="match status" value="1"/>
</dbReference>
<dbReference type="InterPro" id="IPR001845">
    <property type="entry name" value="HTH_ArsR_DNA-bd_dom"/>
</dbReference>
<dbReference type="GO" id="GO:0003677">
    <property type="term" value="F:DNA binding"/>
    <property type="evidence" value="ECO:0007669"/>
    <property type="project" value="UniProtKB-KW"/>
</dbReference>
<dbReference type="Pfam" id="PF00581">
    <property type="entry name" value="Rhodanese"/>
    <property type="match status" value="1"/>
</dbReference>
<evidence type="ECO:0000259" key="5">
    <source>
        <dbReference type="PROSITE" id="PS50987"/>
    </source>
</evidence>
<name>A0A1M6C0R7_9FIRM</name>
<dbReference type="SUPFAM" id="SSF46785">
    <property type="entry name" value="Winged helix' DNA-binding domain"/>
    <property type="match status" value="1"/>
</dbReference>
<dbReference type="NCBIfam" id="NF033788">
    <property type="entry name" value="HTH_metalloreg"/>
    <property type="match status" value="1"/>
</dbReference>
<dbReference type="Proteomes" id="UP000184052">
    <property type="component" value="Unassembled WGS sequence"/>
</dbReference>
<sequence length="221" mass="24950">MATNSQQLKTNIYNHLARVGKALSSPRRLHLIDLLCEGPKTVDTLAKDTGMSVANTSQHLQTLLEARLVEYEKKGLFSVYKLSDSSVGAMFHHMQVLGESLFADIQKLLDDVYEKHGNIEQINAKELMGKLEDGNVTLIDVRPKEYYDLNHIRGASSVPLEELEAHLEKLPKDQEIIAYCQGRYCLLSVEAVEILNKHGYKAVRFEDECLPWDDGLTSHID</sequence>
<organism evidence="6 7">
    <name type="scientific">Dethiosulfatibacter aminovorans DSM 17477</name>
    <dbReference type="NCBI Taxonomy" id="1121476"/>
    <lineage>
        <taxon>Bacteria</taxon>
        <taxon>Bacillati</taxon>
        <taxon>Bacillota</taxon>
        <taxon>Tissierellia</taxon>
        <taxon>Dethiosulfatibacter</taxon>
    </lineage>
</organism>
<dbReference type="InterPro" id="IPR001763">
    <property type="entry name" value="Rhodanese-like_dom"/>
</dbReference>
<evidence type="ECO:0000256" key="1">
    <source>
        <dbReference type="ARBA" id="ARBA00023015"/>
    </source>
</evidence>
<dbReference type="CDD" id="cd00158">
    <property type="entry name" value="RHOD"/>
    <property type="match status" value="1"/>
</dbReference>
<accession>A0A1M6C0R7</accession>
<dbReference type="InterPro" id="IPR036388">
    <property type="entry name" value="WH-like_DNA-bd_sf"/>
</dbReference>
<dbReference type="Gene3D" id="3.40.250.10">
    <property type="entry name" value="Rhodanese-like domain"/>
    <property type="match status" value="1"/>
</dbReference>
<evidence type="ECO:0000313" key="6">
    <source>
        <dbReference type="EMBL" id="SHI54639.1"/>
    </source>
</evidence>
<dbReference type="AlphaFoldDB" id="A0A1M6C0R7"/>
<dbReference type="SMART" id="SM00418">
    <property type="entry name" value="HTH_ARSR"/>
    <property type="match status" value="1"/>
</dbReference>
<dbReference type="GO" id="GO:0003700">
    <property type="term" value="F:DNA-binding transcription factor activity"/>
    <property type="evidence" value="ECO:0007669"/>
    <property type="project" value="InterPro"/>
</dbReference>
<dbReference type="STRING" id="1121476.SAMN02745751_00541"/>
<feature type="domain" description="HTH arsR-type" evidence="5">
    <location>
        <begin position="8"/>
        <end position="102"/>
    </location>
</feature>
<keyword evidence="1" id="KW-0805">Transcription regulation</keyword>
<dbReference type="RefSeq" id="WP_073046733.1">
    <property type="nucleotide sequence ID" value="NZ_FQZL01000005.1"/>
</dbReference>
<keyword evidence="7" id="KW-1185">Reference proteome</keyword>
<evidence type="ECO:0000256" key="3">
    <source>
        <dbReference type="ARBA" id="ARBA00023163"/>
    </source>
</evidence>
<dbReference type="InterPro" id="IPR011991">
    <property type="entry name" value="ArsR-like_HTH"/>
</dbReference>
<dbReference type="EMBL" id="FQZL01000005">
    <property type="protein sequence ID" value="SHI54639.1"/>
    <property type="molecule type" value="Genomic_DNA"/>
</dbReference>
<dbReference type="PANTHER" id="PTHR43132">
    <property type="entry name" value="ARSENICAL RESISTANCE OPERON REPRESSOR ARSR-RELATED"/>
    <property type="match status" value="1"/>
</dbReference>
<dbReference type="Pfam" id="PF01022">
    <property type="entry name" value="HTH_5"/>
    <property type="match status" value="1"/>
</dbReference>
<dbReference type="InterPro" id="IPR036873">
    <property type="entry name" value="Rhodanese-like_dom_sf"/>
</dbReference>
<keyword evidence="2" id="KW-0238">DNA-binding</keyword>